<dbReference type="PROSITE" id="PS51257">
    <property type="entry name" value="PROKAR_LIPOPROTEIN"/>
    <property type="match status" value="1"/>
</dbReference>
<name>E0XQD4_9DELT</name>
<reference evidence="1" key="1">
    <citation type="journal article" date="2011" name="Environ. Microbiol.">
        <title>Time-series analyses of Monterey Bay coastal microbial picoplankton using a 'genome proxy' microarray.</title>
        <authorList>
            <person name="Rich V.I."/>
            <person name="Pham V.D."/>
            <person name="Eppley J."/>
            <person name="Shi Y."/>
            <person name="DeLong E.F."/>
        </authorList>
    </citation>
    <scope>NUCLEOTIDE SEQUENCE</scope>
</reference>
<sequence length="82" mass="9233">MPARRSFSQAPTSFIASCYLGIHHVPFLTLIPRRSRVQSPTEVNDRHGVYPSIPDCNVKDLRVEAHGFEPRTPCVQSRCSPN</sequence>
<protein>
    <submittedName>
        <fullName evidence="1">Uncharacterized protein</fullName>
    </submittedName>
</protein>
<proteinExistence type="predicted"/>
<dbReference type="EMBL" id="GU474842">
    <property type="protein sequence ID" value="ADI16625.1"/>
    <property type="molecule type" value="Genomic_DNA"/>
</dbReference>
<organism evidence="1">
    <name type="scientific">uncultured delta proteobacterium HF0010_01J10</name>
    <dbReference type="NCBI Taxonomy" id="710820"/>
    <lineage>
        <taxon>Bacteria</taxon>
        <taxon>Deltaproteobacteria</taxon>
        <taxon>environmental samples</taxon>
    </lineage>
</organism>
<evidence type="ECO:0000313" key="1">
    <source>
        <dbReference type="EMBL" id="ADI16625.1"/>
    </source>
</evidence>
<accession>E0XQD4</accession>
<dbReference type="AlphaFoldDB" id="E0XQD4"/>